<evidence type="ECO:0000313" key="4">
    <source>
        <dbReference type="EnsemblProtists" id="EOD19947"/>
    </source>
</evidence>
<dbReference type="RefSeq" id="XP_005790310.1">
    <property type="nucleotide sequence ID" value="XM_005790253.1"/>
</dbReference>
<dbReference type="InterPro" id="IPR036249">
    <property type="entry name" value="Thioredoxin-like_sf"/>
</dbReference>
<evidence type="ECO:0000313" key="5">
    <source>
        <dbReference type="Proteomes" id="UP000013827"/>
    </source>
</evidence>
<evidence type="ECO:0000256" key="2">
    <source>
        <dbReference type="ARBA" id="ARBA00022559"/>
    </source>
</evidence>
<proteinExistence type="inferred from homology"/>
<keyword evidence="5" id="KW-1185">Reference proteome</keyword>
<comment type="similarity">
    <text evidence="1">Belongs to the glutathione peroxidase family.</text>
</comment>
<dbReference type="GeneID" id="17283151"/>
<dbReference type="KEGG" id="ehx:EMIHUDRAFT_355206"/>
<keyword evidence="2" id="KW-0575">Peroxidase</keyword>
<protein>
    <submittedName>
        <fullName evidence="4">Uncharacterized protein</fullName>
    </submittedName>
</protein>
<reference evidence="4" key="2">
    <citation type="submission" date="2024-10" db="UniProtKB">
        <authorList>
            <consortium name="EnsemblProtists"/>
        </authorList>
    </citation>
    <scope>IDENTIFICATION</scope>
</reference>
<dbReference type="EnsemblProtists" id="EOD37881">
    <property type="protein sequence ID" value="EOD37881"/>
    <property type="gene ID" value="EMIHUDRAFT_361847"/>
</dbReference>
<keyword evidence="3" id="KW-0560">Oxidoreductase</keyword>
<dbReference type="Gene3D" id="3.40.30.10">
    <property type="entry name" value="Glutaredoxin"/>
    <property type="match status" value="1"/>
</dbReference>
<dbReference type="InterPro" id="IPR000889">
    <property type="entry name" value="Glutathione_peroxidase"/>
</dbReference>
<dbReference type="AlphaFoldDB" id="A0A0D3J8W2"/>
<evidence type="ECO:0000256" key="3">
    <source>
        <dbReference type="ARBA" id="ARBA00023002"/>
    </source>
</evidence>
<dbReference type="GeneID" id="17265640"/>
<dbReference type="KEGG" id="ehx:EMIHUDRAFT_361847"/>
<accession>A0A0D3J8W2</accession>
<dbReference type="PROSITE" id="PS51355">
    <property type="entry name" value="GLUTATHIONE_PEROXID_3"/>
    <property type="match status" value="1"/>
</dbReference>
<name>A0A0D3J8W2_EMIH1</name>
<dbReference type="GO" id="GO:0006979">
    <property type="term" value="P:response to oxidative stress"/>
    <property type="evidence" value="ECO:0007669"/>
    <property type="project" value="InterPro"/>
</dbReference>
<dbReference type="Proteomes" id="UP000013827">
    <property type="component" value="Unassembled WGS sequence"/>
</dbReference>
<evidence type="ECO:0000256" key="1">
    <source>
        <dbReference type="ARBA" id="ARBA00006926"/>
    </source>
</evidence>
<sequence>MDKVEVNGPRADPLFELAKRSFPGDVTWNFDGAFVFGADGAPLGRFSLRSADLSYASSLVRKAVATAR</sequence>
<dbReference type="EnsemblProtists" id="EOD19947">
    <property type="protein sequence ID" value="EOD19947"/>
    <property type="gene ID" value="EMIHUDRAFT_355206"/>
</dbReference>
<dbReference type="PaxDb" id="2903-EOD19947"/>
<dbReference type="SUPFAM" id="SSF52833">
    <property type="entry name" value="Thioredoxin-like"/>
    <property type="match status" value="1"/>
</dbReference>
<reference evidence="5" key="1">
    <citation type="journal article" date="2013" name="Nature">
        <title>Pan genome of the phytoplankton Emiliania underpins its global distribution.</title>
        <authorList>
            <person name="Read B.A."/>
            <person name="Kegel J."/>
            <person name="Klute M.J."/>
            <person name="Kuo A."/>
            <person name="Lefebvre S.C."/>
            <person name="Maumus F."/>
            <person name="Mayer C."/>
            <person name="Miller J."/>
            <person name="Monier A."/>
            <person name="Salamov A."/>
            <person name="Young J."/>
            <person name="Aguilar M."/>
            <person name="Claverie J.M."/>
            <person name="Frickenhaus S."/>
            <person name="Gonzalez K."/>
            <person name="Herman E.K."/>
            <person name="Lin Y.C."/>
            <person name="Napier J."/>
            <person name="Ogata H."/>
            <person name="Sarno A.F."/>
            <person name="Shmutz J."/>
            <person name="Schroeder D."/>
            <person name="de Vargas C."/>
            <person name="Verret F."/>
            <person name="von Dassow P."/>
            <person name="Valentin K."/>
            <person name="Van de Peer Y."/>
            <person name="Wheeler G."/>
            <person name="Dacks J.B."/>
            <person name="Delwiche C.F."/>
            <person name="Dyhrman S.T."/>
            <person name="Glockner G."/>
            <person name="John U."/>
            <person name="Richards T."/>
            <person name="Worden A.Z."/>
            <person name="Zhang X."/>
            <person name="Grigoriev I.V."/>
            <person name="Allen A.E."/>
            <person name="Bidle K."/>
            <person name="Borodovsky M."/>
            <person name="Bowler C."/>
            <person name="Brownlee C."/>
            <person name="Cock J.M."/>
            <person name="Elias M."/>
            <person name="Gladyshev V.N."/>
            <person name="Groth M."/>
            <person name="Guda C."/>
            <person name="Hadaegh A."/>
            <person name="Iglesias-Rodriguez M.D."/>
            <person name="Jenkins J."/>
            <person name="Jones B.M."/>
            <person name="Lawson T."/>
            <person name="Leese F."/>
            <person name="Lindquist E."/>
            <person name="Lobanov A."/>
            <person name="Lomsadze A."/>
            <person name="Malik S.B."/>
            <person name="Marsh M.E."/>
            <person name="Mackinder L."/>
            <person name="Mock T."/>
            <person name="Mueller-Roeber B."/>
            <person name="Pagarete A."/>
            <person name="Parker M."/>
            <person name="Probert I."/>
            <person name="Quesneville H."/>
            <person name="Raines C."/>
            <person name="Rensing S.A."/>
            <person name="Riano-Pachon D.M."/>
            <person name="Richier S."/>
            <person name="Rokitta S."/>
            <person name="Shiraiwa Y."/>
            <person name="Soanes D.M."/>
            <person name="van der Giezen M."/>
            <person name="Wahlund T.M."/>
            <person name="Williams B."/>
            <person name="Wilson W."/>
            <person name="Wolfe G."/>
            <person name="Wurch L.L."/>
        </authorList>
    </citation>
    <scope>NUCLEOTIDE SEQUENCE</scope>
</reference>
<organism evidence="4 5">
    <name type="scientific">Emiliania huxleyi (strain CCMP1516)</name>
    <dbReference type="NCBI Taxonomy" id="280463"/>
    <lineage>
        <taxon>Eukaryota</taxon>
        <taxon>Haptista</taxon>
        <taxon>Haptophyta</taxon>
        <taxon>Prymnesiophyceae</taxon>
        <taxon>Isochrysidales</taxon>
        <taxon>Noelaerhabdaceae</taxon>
        <taxon>Emiliania</taxon>
    </lineage>
</organism>
<dbReference type="RefSeq" id="XP_005772376.1">
    <property type="nucleotide sequence ID" value="XM_005772319.1"/>
</dbReference>
<dbReference type="GO" id="GO:0004601">
    <property type="term" value="F:peroxidase activity"/>
    <property type="evidence" value="ECO:0007669"/>
    <property type="project" value="UniProtKB-KW"/>
</dbReference>
<dbReference type="HOGENOM" id="CLU_2799337_0_0_1"/>